<keyword evidence="3" id="KW-1185">Reference proteome</keyword>
<dbReference type="OrthoDB" id="2972467at2"/>
<gene>
    <name evidence="2" type="ORF">LX66_2956</name>
</gene>
<keyword evidence="1" id="KW-0732">Signal</keyword>
<sequence length="2847" mass="312895">MKDMMHFARIKRTGKWWLTVLLLLVLAGSSYAQTGTGVTFKTVLDGGQNQLVANAEATVQDSIYFDAALQSSLDTPYPVRNIVTFRINEYANIYLPAAFNVTLNVRITYTLPDLTTASIDKSLVINYDTAASYKAIDGFTFNNAHRVTVKVLDVTSDAGTGLLAALLLENEIQAQPVYILSCSDDAVKTVWSDDPPNTDSTDEIKVNWTAITGADEYDLEWAYIDSSAFLNERYGNPVDPQLVFENNATRVTVQNNAYSIPLLYDNGGVLYFRVRAVQQKGAARVETAWSSGFSGGLGSYHFCGHQRNLNWQSAISFAEEGKRKVVVQYYDGSLRSRQTVTKDNTTDTTLVSETYYDYQGRPVISVLPAPTLSSIVKYSHNFNRALDGSEYDKERYDHLDDPADFLGASAEAMSNEESGASYYYSANNPNKDNGFNRFIPDAQGYPFTETAYTQDNTGRISRQSGVGPTYKLGSNHETKYYYGTAAQKELDALFGTEVGNETHYFKNMVRDANGQYAVTYLDMHGRTIATALAGQPDSATLAALPSDVPFTVTDTLSGPGKNTIKDLVMESVKGLLVPVPGPYEFSYELTPPVLQKEGCTSTVCYNALYDLEITITDDSYNRLLGGEPFTRTVHIPGTFTADCGIPPQPVTVNFTLDLPQGSYTVTKRLSISGEGLEYYRDNVFVEANLCKTLDDFIQEQRQLLLNEQCAPTCQSCMDSLGTWNDFRNNYMSRAGIMEDTASYRGEAWAAFQAAAADCNALCNNESETEEKRKALLLDVTAPSGQYAKPDESQHEYSIFYQPSSTATPIYKRDDITYLDEAGNPDLVYNQFTDAYVKPQTLSPDQFAAAFKDSWAEALLPFHPEYCKLVEFGKHDASNKWDRDFQSTDTYAEARAKGYLNPTARTDGPFASFPTGTAPADPLSMESAALKAELEGKLLNFKEGWIGNSKVAYSLWTTATITVKCGEDNPACVNSYLSPAEAFNESKLCAGDLDMAWRSFRELYLQTKRDIIHRLVTNAACPNGPGAPSADRLIAAGKHPNFNSAADALTQNGLDYLNNMTTEQQGKDKGNELLNQTYESNCRAYVSLWMKQLSPCTYYDANALDEITEQLVAVCREGSDINHTTGSSTVRPESTYGYRSFQQVINEYNAQHGINDAVNCNAELITAPKPYDKQPAYGSKTTYTKPDECECTKLNVLHNEFQVQRTAADSNFSAYLLRTRKVKILESSLEELLDACNNSLASCTYLAEPLLVPAFMQCYTGPACATCAVVDSLYTAFTNAYPGIEIIPAEADTLQQKKNRLFANFMNNRLGFAKEAWEYLSFRDSCGNVTSRDTVVCQSARQLVKMYSSGGSDDMRDIQKTADNGYLLAGSTTPGSGGASRVSASAVGMGGKEAYIIKTDSKGAFLWAKIYGGSGDDEFYKLKPTTDGGYIALGMTKSFQHSTGDIFIVKMDAEGNVSWSRAIGFGTTYGEWGQDIVQTHDGGYAFTGLYNYDAGVSDWLVGTLTVDGTLSWIKRMGTHRSEANTYLLADNDTLVISGTTYNGLNTYFNGALLKINRSTGALLNAAEYDIEGNGTTGKSNWFGPIFKTAAGYKITVIETDDFYATNGNGVILDLRNNGDVIAARALGQPPGAIDWISITPTSDSGVIASQIWHTAPTDVYLHKISADDTITWSNQLVMDGNEQVSQLLENPDGSFAGVGMHNNQAMLVLPLASGKTGCQDSAIDVSYTTLSTVKLAFEPTVNNFLSNPDINISPAVQTWYATEANLACNGFDSCYTVNNGPLLCGNVEEVFAPAFLDSIDNCTDNDFFAISTGTILYNAYRDSIMGSFEQDYINTCLQAADLESFTVNYSTREYHYTLYYYDQAGNLVKTVPPAGVVVDRSDTWLNQVKTARAAGERLVPAHTLVTGYRYNTLNQVIAQRTPDAGVSHFWYDRLGRLAVSQNAKQAADNAYSYTLYDPLGRITEVGEISSGTAMTDAISRNDGALSGWISNAADAKTQITRAVYDLPHSPIEGLLWNATNLRNRVSWTAVYNTAADLASGTDRASATFYSYDIHGNVKTLLQDFNSGAANNVANRFKKIRYDYDLISGKVNMVSYQPGEKDAFYHRYSYDAENRLTNAETSPDSVYWENDAYYQYYRHGPLARTVLGQQQVQGLDYAYTLQGWLKGVNSTTLTPGFDMGQDGAAGGITARDAFGFALHYYGERDYKPVNASVQPFAGAESTAFKPLFNGNIGAMSVNLPKAGEPLLYNYGYDVLNRLVTMNTVHNLSTTDNTWSPVEVPDFAESISYDPNGNILTYNRNGNNTWAGKPTIMDQLTYNYIPGTNKLDAISEPAANDGNYDNDIDGQASGNYGYDAIGNLTKDAAAGIPAGGIEWTVYGKIKSITKTGGPTIQYTYDAAGNRISKMVDGVETRYIRDASGNVMSVYVAGDNAINSGALSQTEVHLYGSSRLGITKRITNVEDTSSAPGIDMGALGTGKIVTLTRGNKFFELGNHLGNVLATVSDSKKAVSEDGSTVDHYEANVVSAQDYYPFGMLEPGRSYASGGYRYGFNGKENDNETGWQDYGMRIYDRRGGRFLSVDPMAKKFPEESPYGFAGNSPISYVDYNGMFKISPFFAKRYPTLAKVIKYYLPLLKDNPGIRDAWIKTSGYKDLEAGGRAFDEMVTYGKGPWISPTRDESEAKTDNMPLLNKIFYGQGGGEYDENSFPDNLIIGHGQIEDLETAVRKGDEDAIAEAMFIVTSAIMHESAHYGRSKLGVLPDNDFTNEAGAQFEFFAFGERFSYKRPNIADARLQRRDIDAMKSWLKKNKVKPATFGMSIKRTFYNYYGMVKDAPVPKGQKGDVTVTKNNDDE</sequence>
<dbReference type="InterPro" id="IPR022385">
    <property type="entry name" value="Rhs_assc_core"/>
</dbReference>
<organism evidence="2 3">
    <name type="scientific">Chitinophaga japonensis</name>
    <name type="common">Flexibacter japonensis</name>
    <dbReference type="NCBI Taxonomy" id="104662"/>
    <lineage>
        <taxon>Bacteria</taxon>
        <taxon>Pseudomonadati</taxon>
        <taxon>Bacteroidota</taxon>
        <taxon>Chitinophagia</taxon>
        <taxon>Chitinophagales</taxon>
        <taxon>Chitinophagaceae</taxon>
        <taxon>Chitinophaga</taxon>
    </lineage>
</organism>
<evidence type="ECO:0000313" key="3">
    <source>
        <dbReference type="Proteomes" id="UP000316778"/>
    </source>
</evidence>
<name>A0A562T5Q4_CHIJA</name>
<comment type="caution">
    <text evidence="2">The sequence shown here is derived from an EMBL/GenBank/DDBJ whole genome shotgun (WGS) entry which is preliminary data.</text>
</comment>
<accession>A0A562T5Q4</accession>
<proteinExistence type="predicted"/>
<dbReference type="EMBL" id="VLLG01000003">
    <property type="protein sequence ID" value="TWI88869.1"/>
    <property type="molecule type" value="Genomic_DNA"/>
</dbReference>
<dbReference type="NCBIfam" id="TIGR03696">
    <property type="entry name" value="Rhs_assc_core"/>
    <property type="match status" value="1"/>
</dbReference>
<evidence type="ECO:0000313" key="2">
    <source>
        <dbReference type="EMBL" id="TWI88869.1"/>
    </source>
</evidence>
<dbReference type="PANTHER" id="PTHR32305:SF15">
    <property type="entry name" value="PROTEIN RHSA-RELATED"/>
    <property type="match status" value="1"/>
</dbReference>
<dbReference type="Proteomes" id="UP000316778">
    <property type="component" value="Unassembled WGS sequence"/>
</dbReference>
<evidence type="ECO:0000256" key="1">
    <source>
        <dbReference type="SAM" id="SignalP"/>
    </source>
</evidence>
<dbReference type="InterPro" id="IPR050708">
    <property type="entry name" value="T6SS_VgrG/RHS"/>
</dbReference>
<dbReference type="Gene3D" id="2.180.10.10">
    <property type="entry name" value="RHS repeat-associated core"/>
    <property type="match status" value="1"/>
</dbReference>
<feature type="chain" id="PRO_5022087011" evidence="1">
    <location>
        <begin position="33"/>
        <end position="2847"/>
    </location>
</feature>
<feature type="signal peptide" evidence="1">
    <location>
        <begin position="1"/>
        <end position="32"/>
    </location>
</feature>
<reference evidence="2 3" key="1">
    <citation type="journal article" date="2013" name="Stand. Genomic Sci.">
        <title>Genomic Encyclopedia of Type Strains, Phase I: The one thousand microbial genomes (KMG-I) project.</title>
        <authorList>
            <person name="Kyrpides N.C."/>
            <person name="Woyke T."/>
            <person name="Eisen J.A."/>
            <person name="Garrity G."/>
            <person name="Lilburn T.G."/>
            <person name="Beck B.J."/>
            <person name="Whitman W.B."/>
            <person name="Hugenholtz P."/>
            <person name="Klenk H.P."/>
        </authorList>
    </citation>
    <scope>NUCLEOTIDE SEQUENCE [LARGE SCALE GENOMIC DNA]</scope>
    <source>
        <strain evidence="2 3">DSM 13484</strain>
    </source>
</reference>
<dbReference type="RefSeq" id="WP_145714765.1">
    <property type="nucleotide sequence ID" value="NZ_BAAAFY010000001.1"/>
</dbReference>
<dbReference type="PANTHER" id="PTHR32305">
    <property type="match status" value="1"/>
</dbReference>
<protein>
    <submittedName>
        <fullName evidence="2">RHS repeat-associated protein</fullName>
    </submittedName>
</protein>